<keyword evidence="2" id="KW-0731">Sigma factor</keyword>
<feature type="domain" description="RNA polymerase sigma-70" evidence="6">
    <location>
        <begin position="213"/>
        <end position="226"/>
    </location>
</feature>
<dbReference type="InterPro" id="IPR007624">
    <property type="entry name" value="RNA_pol_sigma70_r3"/>
</dbReference>
<dbReference type="PROSITE" id="PS00715">
    <property type="entry name" value="SIGMA70_1"/>
    <property type="match status" value="1"/>
</dbReference>
<dbReference type="Gene3D" id="1.10.1740.10">
    <property type="match status" value="1"/>
</dbReference>
<feature type="compositionally biased region" description="Low complexity" evidence="5">
    <location>
        <begin position="52"/>
        <end position="67"/>
    </location>
</feature>
<dbReference type="Pfam" id="PF04539">
    <property type="entry name" value="Sigma70_r3"/>
    <property type="match status" value="1"/>
</dbReference>
<keyword evidence="1" id="KW-0805">Transcription regulation</keyword>
<dbReference type="SUPFAM" id="SSF88946">
    <property type="entry name" value="Sigma2 domain of RNA polymerase sigma factors"/>
    <property type="match status" value="1"/>
</dbReference>
<organism evidence="7 8">
    <name type="scientific">Tepidiforma flava</name>
    <dbReference type="NCBI Taxonomy" id="3004094"/>
    <lineage>
        <taxon>Bacteria</taxon>
        <taxon>Bacillati</taxon>
        <taxon>Chloroflexota</taxon>
        <taxon>Tepidiformia</taxon>
        <taxon>Tepidiformales</taxon>
        <taxon>Tepidiformaceae</taxon>
        <taxon>Tepidiforma</taxon>
    </lineage>
</organism>
<keyword evidence="4" id="KW-0804">Transcription</keyword>
<dbReference type="InterPro" id="IPR013325">
    <property type="entry name" value="RNA_pol_sigma_r2"/>
</dbReference>
<feature type="region of interest" description="Disordered" evidence="5">
    <location>
        <begin position="1"/>
        <end position="172"/>
    </location>
</feature>
<dbReference type="EMBL" id="CP115149">
    <property type="protein sequence ID" value="WBL37543.1"/>
    <property type="molecule type" value="Genomic_DNA"/>
</dbReference>
<dbReference type="InterPro" id="IPR007627">
    <property type="entry name" value="RNA_pol_sigma70_r2"/>
</dbReference>
<feature type="region of interest" description="Disordered" evidence="5">
    <location>
        <begin position="321"/>
        <end position="341"/>
    </location>
</feature>
<sequence length="378" mass="42138">MFAVAGERLGIEAVLPEAGDDRRPRPHRLRPRTRARLPHAPPPLRIPRDDPAPSATSSPATSCAARSKCAGGASCERPPALHHRPLRRLRRPTPWPSPPHGSAPAPATPSTRPSCAGHLHLRPRHGRRLRRRGDRPHQPAPAPAAASRRPPAGRHRPARRVTPEEPHQWPPHVAASAPLFEDREAAIRQYAPLVKYVVGRLAIGLPAILDYEDILSYGTIGLIEALDRFDGSKGVKFETYAISRIRGAIIDALRSLDRLPRSVRQKARRLEQIHVEFEREHGREPTDEEAARLMGLTPEQYNQALIDASWVTVSLDGLLDRDNNEDGTAPTELPADPNEEDFTERLEKRQLLDALTAAIKTLPEREWLIDQPLLPRLK</sequence>
<evidence type="ECO:0000313" key="8">
    <source>
        <dbReference type="Proteomes" id="UP001212803"/>
    </source>
</evidence>
<evidence type="ECO:0000256" key="5">
    <source>
        <dbReference type="SAM" id="MobiDB-lite"/>
    </source>
</evidence>
<keyword evidence="8" id="KW-1185">Reference proteome</keyword>
<protein>
    <submittedName>
        <fullName evidence="7">Sigma-70 family RNA polymerase sigma factor</fullName>
    </submittedName>
</protein>
<dbReference type="PANTHER" id="PTHR30385">
    <property type="entry name" value="SIGMA FACTOR F FLAGELLAR"/>
    <property type="match status" value="1"/>
</dbReference>
<proteinExistence type="predicted"/>
<dbReference type="Pfam" id="PF04542">
    <property type="entry name" value="Sigma70_r2"/>
    <property type="match status" value="1"/>
</dbReference>
<dbReference type="NCBIfam" id="TIGR02937">
    <property type="entry name" value="sigma70-ECF"/>
    <property type="match status" value="1"/>
</dbReference>
<evidence type="ECO:0000256" key="3">
    <source>
        <dbReference type="ARBA" id="ARBA00023125"/>
    </source>
</evidence>
<accession>A0ABY7MCS3</accession>
<reference evidence="7 8" key="1">
    <citation type="journal article" date="2023" name="ISME J.">
        <title>Thermophilic Dehalococcoidia with unusual traits shed light on an unexpected past.</title>
        <authorList>
            <person name="Palmer M."/>
            <person name="Covington J.K."/>
            <person name="Zhou E.M."/>
            <person name="Thomas S.C."/>
            <person name="Habib N."/>
            <person name="Seymour C.O."/>
            <person name="Lai D."/>
            <person name="Johnston J."/>
            <person name="Hashimi A."/>
            <person name="Jiao J.Y."/>
            <person name="Muok A.R."/>
            <person name="Liu L."/>
            <person name="Xian W.D."/>
            <person name="Zhi X.Y."/>
            <person name="Li M.M."/>
            <person name="Silva L.P."/>
            <person name="Bowen B.P."/>
            <person name="Louie K."/>
            <person name="Briegel A."/>
            <person name="Pett-Ridge J."/>
            <person name="Weber P.K."/>
            <person name="Tocheva E.I."/>
            <person name="Woyke T."/>
            <person name="Northen T.R."/>
            <person name="Mayali X."/>
            <person name="Li W.J."/>
            <person name="Hedlund B.P."/>
        </authorList>
    </citation>
    <scope>NUCLEOTIDE SEQUENCE [LARGE SCALE GENOMIC DNA]</scope>
    <source>
        <strain evidence="7 8">YIM 72310</strain>
    </source>
</reference>
<evidence type="ECO:0000259" key="6">
    <source>
        <dbReference type="PROSITE" id="PS00715"/>
    </source>
</evidence>
<dbReference type="InterPro" id="IPR014284">
    <property type="entry name" value="RNA_pol_sigma-70_dom"/>
</dbReference>
<gene>
    <name evidence="7" type="ORF">O0235_09370</name>
</gene>
<dbReference type="InterPro" id="IPR013324">
    <property type="entry name" value="RNA_pol_sigma_r3/r4-like"/>
</dbReference>
<evidence type="ECO:0000313" key="7">
    <source>
        <dbReference type="EMBL" id="WBL37543.1"/>
    </source>
</evidence>
<dbReference type="InterPro" id="IPR000943">
    <property type="entry name" value="RNA_pol_sigma70"/>
</dbReference>
<evidence type="ECO:0000256" key="4">
    <source>
        <dbReference type="ARBA" id="ARBA00023163"/>
    </source>
</evidence>
<feature type="compositionally biased region" description="Basic residues" evidence="5">
    <location>
        <begin position="24"/>
        <end position="37"/>
    </location>
</feature>
<name>A0ABY7MCS3_9CHLR</name>
<evidence type="ECO:0000256" key="2">
    <source>
        <dbReference type="ARBA" id="ARBA00023082"/>
    </source>
</evidence>
<dbReference type="RefSeq" id="WP_270058056.1">
    <property type="nucleotide sequence ID" value="NZ_CP115149.1"/>
</dbReference>
<feature type="compositionally biased region" description="Basic residues" evidence="5">
    <location>
        <begin position="80"/>
        <end position="91"/>
    </location>
</feature>
<dbReference type="PANTHER" id="PTHR30385:SF7">
    <property type="entry name" value="RNA POLYMERASE SIGMA FACTOR FLIA"/>
    <property type="match status" value="1"/>
</dbReference>
<evidence type="ECO:0000256" key="1">
    <source>
        <dbReference type="ARBA" id="ARBA00023015"/>
    </source>
</evidence>
<feature type="compositionally biased region" description="Basic residues" evidence="5">
    <location>
        <begin position="119"/>
        <end position="134"/>
    </location>
</feature>
<dbReference type="Proteomes" id="UP001212803">
    <property type="component" value="Chromosome"/>
</dbReference>
<dbReference type="Gene3D" id="1.20.140.160">
    <property type="match status" value="1"/>
</dbReference>
<dbReference type="SUPFAM" id="SSF88659">
    <property type="entry name" value="Sigma3 and sigma4 domains of RNA polymerase sigma factors"/>
    <property type="match status" value="1"/>
</dbReference>
<keyword evidence="3" id="KW-0238">DNA-binding</keyword>
<feature type="compositionally biased region" description="Low complexity" evidence="5">
    <location>
        <begin position="102"/>
        <end position="118"/>
    </location>
</feature>